<accession>A0ABS5W9F7</accession>
<dbReference type="PANTHER" id="PTHR40265">
    <property type="entry name" value="BLL2707 PROTEIN"/>
    <property type="match status" value="1"/>
</dbReference>
<dbReference type="InterPro" id="IPR025870">
    <property type="entry name" value="Glyoxalase-like_dom"/>
</dbReference>
<gene>
    <name evidence="2" type="ORF">HW347_01185</name>
</gene>
<reference evidence="2 3" key="1">
    <citation type="submission" date="2020-06" db="EMBL/GenBank/DDBJ databases">
        <authorList>
            <person name="Isaeva M.P."/>
            <person name="Chernysheva N.Y."/>
        </authorList>
    </citation>
    <scope>NUCLEOTIDE SEQUENCE [LARGE SCALE GENOMIC DNA]</scope>
    <source>
        <strain evidence="2 3">KMM 6746</strain>
    </source>
</reference>
<proteinExistence type="predicted"/>
<dbReference type="InterPro" id="IPR029068">
    <property type="entry name" value="Glyas_Bleomycin-R_OHBP_Dase"/>
</dbReference>
<protein>
    <submittedName>
        <fullName evidence="2">VOC family protein</fullName>
    </submittedName>
</protein>
<name>A0ABS5W9F7_9FLAO</name>
<dbReference type="SUPFAM" id="SSF54593">
    <property type="entry name" value="Glyoxalase/Bleomycin resistance protein/Dihydroxybiphenyl dioxygenase"/>
    <property type="match status" value="1"/>
</dbReference>
<dbReference type="Proteomes" id="UP000740413">
    <property type="component" value="Unassembled WGS sequence"/>
</dbReference>
<evidence type="ECO:0000313" key="3">
    <source>
        <dbReference type="Proteomes" id="UP000740413"/>
    </source>
</evidence>
<feature type="domain" description="Glyoxalase-like" evidence="1">
    <location>
        <begin position="11"/>
        <end position="183"/>
    </location>
</feature>
<keyword evidence="3" id="KW-1185">Reference proteome</keyword>
<organism evidence="2 3">
    <name type="scientific">Zobellia barbeyronii</name>
    <dbReference type="NCBI Taxonomy" id="2748009"/>
    <lineage>
        <taxon>Bacteria</taxon>
        <taxon>Pseudomonadati</taxon>
        <taxon>Bacteroidota</taxon>
        <taxon>Flavobacteriia</taxon>
        <taxon>Flavobacteriales</taxon>
        <taxon>Flavobacteriaceae</taxon>
        <taxon>Zobellia</taxon>
    </lineage>
</organism>
<dbReference type="RefSeq" id="WP_214610133.1">
    <property type="nucleotide sequence ID" value="NZ_JACATN010000001.1"/>
</dbReference>
<dbReference type="Gene3D" id="3.10.180.10">
    <property type="entry name" value="2,3-Dihydroxybiphenyl 1,2-Dioxygenase, domain 1"/>
    <property type="match status" value="1"/>
</dbReference>
<dbReference type="EMBL" id="JACATN010000001">
    <property type="protein sequence ID" value="MBT2159854.1"/>
    <property type="molecule type" value="Genomic_DNA"/>
</dbReference>
<sequence>MNSGNPHKRLLDHIVYTVSDLDSAVIALEKKLGVKAIFGGHHPTQGTKNALINLDNGTYLELLAADESNKNIAPPRWMGVDMLTHDQITRWALKSNELQKDAIIVKQYLPEMGNITGGSRNTANGALLKWELILPLPTPEIELVPFMVDWSQTETHPHDALPNMGCKLIELYGTHPNPDIVYNTFNKLGVQLRIEPNEKISLKASIQSPKGVVEI</sequence>
<evidence type="ECO:0000259" key="1">
    <source>
        <dbReference type="Pfam" id="PF13468"/>
    </source>
</evidence>
<reference evidence="3" key="2">
    <citation type="submission" date="2023-07" db="EMBL/GenBank/DDBJ databases">
        <title>Zobellia barbeyronii sp. nov., a new marine flavobacterium, isolated from green and red algae.</title>
        <authorList>
            <person name="Nedashkovskaya O.I."/>
            <person name="Otstavnykh N."/>
            <person name="Zhukova N."/>
            <person name="Guzev K."/>
            <person name="Chausova V."/>
            <person name="Tekutyeva L."/>
            <person name="Mikhailov V."/>
            <person name="Isaeva M."/>
        </authorList>
    </citation>
    <scope>NUCLEOTIDE SEQUENCE [LARGE SCALE GENOMIC DNA]</scope>
    <source>
        <strain evidence="3">KMM 6746</strain>
    </source>
</reference>
<dbReference type="Pfam" id="PF13468">
    <property type="entry name" value="Glyoxalase_3"/>
    <property type="match status" value="1"/>
</dbReference>
<dbReference type="PANTHER" id="PTHR40265:SF1">
    <property type="entry name" value="GLYOXALASE-LIKE DOMAIN-CONTAINING PROTEIN"/>
    <property type="match status" value="1"/>
</dbReference>
<evidence type="ECO:0000313" key="2">
    <source>
        <dbReference type="EMBL" id="MBT2159854.1"/>
    </source>
</evidence>
<comment type="caution">
    <text evidence="2">The sequence shown here is derived from an EMBL/GenBank/DDBJ whole genome shotgun (WGS) entry which is preliminary data.</text>
</comment>